<sequence length="1095" mass="122384">MFRSITFHSVSIQEIVPANVKWTYFLEMSSLGVTLTFNNLTRNGTREINDRNEIPLNTRADTPLEARLYQSDTKQLLHSTNFKFEYILYRFNTITYPLPDLGLSITLNYDLQMPTQNCRYDTLALSSQIKASNPSQFLSALHERLLELSKRYIEQEELKRQTNSTDVEAAFSVFSSVDPTHVLPITGLMLPDGTLNPLVQGPIRSNIHNSNGLGQPLNHVQIIQPFKNRDWLKGFEQADVEDDGWLVTDDRIDDVSESDSDDGGAPTKLAKETEQPQTESEEQSQDPNALPIRRGYPIPDKVLDAEFFSSHLKDFGAIDGLRSIGLRVWTMSGVRPFEVFMSDADETRFFGTTSMKWWTRMFGNKDTYIVRKASLLMYRKDPADRMDDQILVGLEERKLLLEKEKRGWCRWFWAQSSDGHQILVERPERCGKEGKRRKKDTETFTGMIDMSTGSSFTQPEQQDTPESTMVELDDIADISMRTDVHRWIGQSVPKQAETAVTSAGNTLASQIKSAAQTDWQGSESYSFEQLFSMDVQPLKYELTQREAQTVISGLASGPAASHTDFKLGYHQSGREVSTASMTSSTIMQVMQAPAAVEKLLLLPCGLPTMFAVQGAGVSEVSPDATQIGWGANYVIVTTQPVRVYLVLCWRNIDELRYCLSLGKEIDKTIPESQYSSPSFAGDTFRTASEVALYLLNEIILKTLAVQRSPHVINSNAVVLLTDPTVVMDPDVAYVWNLLGASTIPRSLPELSGFSTVAEPTPASAPQAQPQAPGEAPAPAPASTSTDQPQQPAQTTSAEAKLTPLPSLVYGGFGHFRLVRATVNAQGQVTYTPVPPIRLSAFASPNDSDHPSSLSFNSLASIVPDDGAVILAMKARVYIIYGKKTKTATKKHVEGRANRIRLRRFNLFPNACVMVRQETRMVTSRYQQPVDKTLEEAEWSDQDWYDADESESSDSESGDNEDEDGGRLTFEKKKQRDRQKRAALYRDQNACNPPLIIDLNKCQAASKKKKLIEGRERVRVQVVESVRNEWSSSLGLPVENLSQREALYDGGSIEYDSILFRTLFADFRAKGLYDDNCPSMKNTSMQLGSQNLATAF</sequence>
<feature type="compositionally biased region" description="Polar residues" evidence="1">
    <location>
        <begin position="786"/>
        <end position="797"/>
    </location>
</feature>
<accession>A0ABQ9YKF6</accession>
<feature type="compositionally biased region" description="Polar residues" evidence="1">
    <location>
        <begin position="451"/>
        <end position="467"/>
    </location>
</feature>
<feature type="compositionally biased region" description="Basic and acidic residues" evidence="1">
    <location>
        <begin position="964"/>
        <end position="973"/>
    </location>
</feature>
<evidence type="ECO:0000313" key="3">
    <source>
        <dbReference type="Proteomes" id="UP001281761"/>
    </source>
</evidence>
<feature type="region of interest" description="Disordered" evidence="1">
    <location>
        <begin position="447"/>
        <end position="467"/>
    </location>
</feature>
<organism evidence="2 3">
    <name type="scientific">Blattamonas nauphoetae</name>
    <dbReference type="NCBI Taxonomy" id="2049346"/>
    <lineage>
        <taxon>Eukaryota</taxon>
        <taxon>Metamonada</taxon>
        <taxon>Preaxostyla</taxon>
        <taxon>Oxymonadida</taxon>
        <taxon>Blattamonas</taxon>
    </lineage>
</organism>
<protein>
    <submittedName>
        <fullName evidence="2">Uncharacterized protein</fullName>
    </submittedName>
</protein>
<evidence type="ECO:0000256" key="1">
    <source>
        <dbReference type="SAM" id="MobiDB-lite"/>
    </source>
</evidence>
<dbReference type="EMBL" id="JARBJD010000003">
    <property type="protein sequence ID" value="KAK2964145.1"/>
    <property type="molecule type" value="Genomic_DNA"/>
</dbReference>
<gene>
    <name evidence="2" type="ORF">BLNAU_676</name>
</gene>
<proteinExistence type="predicted"/>
<feature type="region of interest" description="Disordered" evidence="1">
    <location>
        <begin position="936"/>
        <end position="980"/>
    </location>
</feature>
<dbReference type="Proteomes" id="UP001281761">
    <property type="component" value="Unassembled WGS sequence"/>
</dbReference>
<evidence type="ECO:0000313" key="2">
    <source>
        <dbReference type="EMBL" id="KAK2964145.1"/>
    </source>
</evidence>
<keyword evidence="3" id="KW-1185">Reference proteome</keyword>
<feature type="compositionally biased region" description="Low complexity" evidence="1">
    <location>
        <begin position="757"/>
        <end position="785"/>
    </location>
</feature>
<reference evidence="2 3" key="1">
    <citation type="journal article" date="2022" name="bioRxiv">
        <title>Genomics of Preaxostyla Flagellates Illuminates Evolutionary Transitions and the Path Towards Mitochondrial Loss.</title>
        <authorList>
            <person name="Novak L.V.F."/>
            <person name="Treitli S.C."/>
            <person name="Pyrih J."/>
            <person name="Halakuc P."/>
            <person name="Pipaliya S.V."/>
            <person name="Vacek V."/>
            <person name="Brzon O."/>
            <person name="Soukal P."/>
            <person name="Eme L."/>
            <person name="Dacks J.B."/>
            <person name="Karnkowska A."/>
            <person name="Elias M."/>
            <person name="Hampl V."/>
        </authorList>
    </citation>
    <scope>NUCLEOTIDE SEQUENCE [LARGE SCALE GENOMIC DNA]</scope>
    <source>
        <strain evidence="2">NAU3</strain>
        <tissue evidence="2">Gut</tissue>
    </source>
</reference>
<feature type="region of interest" description="Disordered" evidence="1">
    <location>
        <begin position="253"/>
        <end position="295"/>
    </location>
</feature>
<comment type="caution">
    <text evidence="2">The sequence shown here is derived from an EMBL/GenBank/DDBJ whole genome shotgun (WGS) entry which is preliminary data.</text>
</comment>
<name>A0ABQ9YKF6_9EUKA</name>
<feature type="compositionally biased region" description="Acidic residues" evidence="1">
    <location>
        <begin position="936"/>
        <end position="963"/>
    </location>
</feature>
<feature type="region of interest" description="Disordered" evidence="1">
    <location>
        <begin position="752"/>
        <end position="800"/>
    </location>
</feature>